<gene>
    <name evidence="2" type="ORF">RJ639_006979</name>
</gene>
<evidence type="ECO:0008006" key="4">
    <source>
        <dbReference type="Google" id="ProtNLM"/>
    </source>
</evidence>
<name>A0AA89ASB2_9ASTE</name>
<accession>A0AA89ASB2</accession>
<dbReference type="AlphaFoldDB" id="A0AA89ASB2"/>
<evidence type="ECO:0000313" key="3">
    <source>
        <dbReference type="Proteomes" id="UP001188597"/>
    </source>
</evidence>
<feature type="compositionally biased region" description="Basic and acidic residues" evidence="1">
    <location>
        <begin position="1"/>
        <end position="20"/>
    </location>
</feature>
<comment type="caution">
    <text evidence="2">The sequence shown here is derived from an EMBL/GenBank/DDBJ whole genome shotgun (WGS) entry which is preliminary data.</text>
</comment>
<dbReference type="EMBL" id="JAVXUP010001172">
    <property type="protein sequence ID" value="KAK3015014.1"/>
    <property type="molecule type" value="Genomic_DNA"/>
</dbReference>
<organism evidence="2 3">
    <name type="scientific">Escallonia herrerae</name>
    <dbReference type="NCBI Taxonomy" id="1293975"/>
    <lineage>
        <taxon>Eukaryota</taxon>
        <taxon>Viridiplantae</taxon>
        <taxon>Streptophyta</taxon>
        <taxon>Embryophyta</taxon>
        <taxon>Tracheophyta</taxon>
        <taxon>Spermatophyta</taxon>
        <taxon>Magnoliopsida</taxon>
        <taxon>eudicotyledons</taxon>
        <taxon>Gunneridae</taxon>
        <taxon>Pentapetalae</taxon>
        <taxon>asterids</taxon>
        <taxon>campanulids</taxon>
        <taxon>Escalloniales</taxon>
        <taxon>Escalloniaceae</taxon>
        <taxon>Escallonia</taxon>
    </lineage>
</organism>
<sequence>MEKKLDRGESKKERNRERSRSFGRVGIKKREIREILNRFVLGRLALRFLLFNISSTNLSSAHYLETEDPTGKVREFDLIDGGVAANNPITSNICNIWPLKLTRGDDGTGTGTKRA</sequence>
<protein>
    <recommendedName>
        <fullName evidence="4">PNPLA domain-containing protein</fullName>
    </recommendedName>
</protein>
<evidence type="ECO:0000256" key="1">
    <source>
        <dbReference type="SAM" id="MobiDB-lite"/>
    </source>
</evidence>
<reference evidence="2" key="1">
    <citation type="submission" date="2022-12" db="EMBL/GenBank/DDBJ databases">
        <title>Draft genome assemblies for two species of Escallonia (Escalloniales).</title>
        <authorList>
            <person name="Chanderbali A."/>
            <person name="Dervinis C."/>
            <person name="Anghel I."/>
            <person name="Soltis D."/>
            <person name="Soltis P."/>
            <person name="Zapata F."/>
        </authorList>
    </citation>
    <scope>NUCLEOTIDE SEQUENCE</scope>
    <source>
        <strain evidence="2">UCBG64.0493</strain>
        <tissue evidence="2">Leaf</tissue>
    </source>
</reference>
<keyword evidence="3" id="KW-1185">Reference proteome</keyword>
<proteinExistence type="predicted"/>
<dbReference type="Proteomes" id="UP001188597">
    <property type="component" value="Unassembled WGS sequence"/>
</dbReference>
<evidence type="ECO:0000313" key="2">
    <source>
        <dbReference type="EMBL" id="KAK3015014.1"/>
    </source>
</evidence>
<feature type="region of interest" description="Disordered" evidence="1">
    <location>
        <begin position="1"/>
        <end position="22"/>
    </location>
</feature>